<dbReference type="InterPro" id="IPR013783">
    <property type="entry name" value="Ig-like_fold"/>
</dbReference>
<dbReference type="SMART" id="SM00408">
    <property type="entry name" value="IGc2"/>
    <property type="match status" value="1"/>
</dbReference>
<dbReference type="Gene3D" id="3.40.50.10140">
    <property type="entry name" value="Toll/interleukin-1 receptor homology (TIR) domain"/>
    <property type="match status" value="1"/>
</dbReference>
<dbReference type="PROSITE" id="PS50104">
    <property type="entry name" value="TIR"/>
    <property type="match status" value="1"/>
</dbReference>
<keyword evidence="4" id="KW-0732">Signal</keyword>
<keyword evidence="5" id="KW-0677">Repeat</keyword>
<dbReference type="SMART" id="SM00255">
    <property type="entry name" value="TIR"/>
    <property type="match status" value="1"/>
</dbReference>
<dbReference type="Pfam" id="PF13676">
    <property type="entry name" value="TIR_2"/>
    <property type="match status" value="1"/>
</dbReference>
<dbReference type="PROSITE" id="PS50835">
    <property type="entry name" value="IG_LIKE"/>
    <property type="match status" value="1"/>
</dbReference>
<keyword evidence="9 14" id="KW-0472">Membrane</keyword>
<evidence type="ECO:0000256" key="10">
    <source>
        <dbReference type="ARBA" id="ARBA00023157"/>
    </source>
</evidence>
<evidence type="ECO:0000256" key="3">
    <source>
        <dbReference type="ARBA" id="ARBA00022692"/>
    </source>
</evidence>
<name>A0A2B4S6X0_STYPI</name>
<evidence type="ECO:0000259" key="16">
    <source>
        <dbReference type="PROSITE" id="PS50835"/>
    </source>
</evidence>
<dbReference type="Proteomes" id="UP000225706">
    <property type="component" value="Unassembled WGS sequence"/>
</dbReference>
<sequence length="363" mass="41945">MPEGPMTSQHRYKDFIYISDVRYDAAPQFRVSQDSPGQKVITVIIGKSVTLNCSADGYPRPTTTWYKDGKLFKERKSGKKTDWEDRKTGFTLKRLIASDIGSYSCNVSNRYGWIYRTFKVDAYVPSSCDPNGVTWDFTHTSAQKDLNRTHEPGGTLPCNKDRPDVLTGKKTYNAPIPGIVSACVLITVAVLIVICRRRRSRIKRSLKLSVLLSQHEFEYDAFVIFSSQDSDWVIKTLIPTLEEKHHFKCCVHYRDFVVGVPFRENMVNSVYKSRNTIAVLSKNFFNSNYCGSEMEYALHRLMERKDDSVVVIIIDDVDRGKLPKELRKRSYIDYQKNVEKDHWERKLVNCLKIPNNQPEEQIL</sequence>
<feature type="domain" description="TIR" evidence="15">
    <location>
        <begin position="217"/>
        <end position="351"/>
    </location>
</feature>
<dbReference type="SUPFAM" id="SSF52200">
    <property type="entry name" value="Toll/Interleukin receptor TIR domain"/>
    <property type="match status" value="1"/>
</dbReference>
<dbReference type="AlphaFoldDB" id="A0A2B4S6X0"/>
<dbReference type="InterPro" id="IPR013098">
    <property type="entry name" value="Ig_I-set"/>
</dbReference>
<feature type="transmembrane region" description="Helical" evidence="14">
    <location>
        <begin position="176"/>
        <end position="195"/>
    </location>
</feature>
<evidence type="ECO:0000256" key="6">
    <source>
        <dbReference type="ARBA" id="ARBA00022801"/>
    </source>
</evidence>
<keyword evidence="13" id="KW-0393">Immunoglobulin domain</keyword>
<evidence type="ECO:0000256" key="11">
    <source>
        <dbReference type="ARBA" id="ARBA00023170"/>
    </source>
</evidence>
<accession>A0A2B4S6X0</accession>
<keyword evidence="6" id="KW-0378">Hydrolase</keyword>
<dbReference type="Gene3D" id="2.60.40.10">
    <property type="entry name" value="Immunoglobulins"/>
    <property type="match status" value="1"/>
</dbReference>
<evidence type="ECO:0000256" key="7">
    <source>
        <dbReference type="ARBA" id="ARBA00022989"/>
    </source>
</evidence>
<dbReference type="GO" id="GO:0002224">
    <property type="term" value="P:toll-like receptor signaling pathway"/>
    <property type="evidence" value="ECO:0007669"/>
    <property type="project" value="TreeGrafter"/>
</dbReference>
<dbReference type="PRINTS" id="PR01537">
    <property type="entry name" value="INTRLKN1R1F"/>
</dbReference>
<evidence type="ECO:0000256" key="4">
    <source>
        <dbReference type="ARBA" id="ARBA00022729"/>
    </source>
</evidence>
<keyword evidence="7 14" id="KW-1133">Transmembrane helix</keyword>
<dbReference type="InterPro" id="IPR035897">
    <property type="entry name" value="Toll_tir_struct_dom_sf"/>
</dbReference>
<protein>
    <submittedName>
        <fullName evidence="17">Toll-like receptor 6</fullName>
    </submittedName>
</protein>
<organism evidence="17 18">
    <name type="scientific">Stylophora pistillata</name>
    <name type="common">Smooth cauliflower coral</name>
    <dbReference type="NCBI Taxonomy" id="50429"/>
    <lineage>
        <taxon>Eukaryota</taxon>
        <taxon>Metazoa</taxon>
        <taxon>Cnidaria</taxon>
        <taxon>Anthozoa</taxon>
        <taxon>Hexacorallia</taxon>
        <taxon>Scleractinia</taxon>
        <taxon>Astrocoeniina</taxon>
        <taxon>Pocilloporidae</taxon>
        <taxon>Stylophora</taxon>
    </lineage>
</organism>
<keyword evidence="10" id="KW-1015">Disulfide bond</keyword>
<gene>
    <name evidence="17" type="primary">TLR6</name>
    <name evidence="17" type="ORF">AWC38_SpisGene11067</name>
</gene>
<comment type="caution">
    <text evidence="17">The sequence shown here is derived from an EMBL/GenBank/DDBJ whole genome shotgun (WGS) entry which is preliminary data.</text>
</comment>
<dbReference type="EMBL" id="LSMT01000179">
    <property type="protein sequence ID" value="PFX24337.1"/>
    <property type="molecule type" value="Genomic_DNA"/>
</dbReference>
<keyword evidence="8" id="KW-0520">NAD</keyword>
<keyword evidence="12" id="KW-0325">Glycoprotein</keyword>
<dbReference type="PANTHER" id="PTHR24365:SF530">
    <property type="entry name" value="MSTPROX-RELATED"/>
    <property type="match status" value="1"/>
</dbReference>
<evidence type="ECO:0000256" key="2">
    <source>
        <dbReference type="ARBA" id="ARBA00009752"/>
    </source>
</evidence>
<dbReference type="PANTHER" id="PTHR24365">
    <property type="entry name" value="TOLL-LIKE RECEPTOR"/>
    <property type="match status" value="1"/>
</dbReference>
<dbReference type="GO" id="GO:0038023">
    <property type="term" value="F:signaling receptor activity"/>
    <property type="evidence" value="ECO:0007669"/>
    <property type="project" value="TreeGrafter"/>
</dbReference>
<dbReference type="STRING" id="50429.A0A2B4S6X0"/>
<evidence type="ECO:0000256" key="5">
    <source>
        <dbReference type="ARBA" id="ARBA00022737"/>
    </source>
</evidence>
<evidence type="ECO:0000313" key="18">
    <source>
        <dbReference type="Proteomes" id="UP000225706"/>
    </source>
</evidence>
<keyword evidence="3 14" id="KW-0812">Transmembrane</keyword>
<dbReference type="SUPFAM" id="SSF48726">
    <property type="entry name" value="Immunoglobulin"/>
    <property type="match status" value="1"/>
</dbReference>
<dbReference type="OrthoDB" id="5949550at2759"/>
<keyword evidence="18" id="KW-1185">Reference proteome</keyword>
<comment type="subcellular location">
    <subcellularLocation>
        <location evidence="1">Membrane</location>
        <topology evidence="1">Single-pass membrane protein</topology>
    </subcellularLocation>
</comment>
<dbReference type="GO" id="GO:0016787">
    <property type="term" value="F:hydrolase activity"/>
    <property type="evidence" value="ECO:0007669"/>
    <property type="project" value="UniProtKB-KW"/>
</dbReference>
<dbReference type="InterPro" id="IPR003599">
    <property type="entry name" value="Ig_sub"/>
</dbReference>
<dbReference type="InterPro" id="IPR000157">
    <property type="entry name" value="TIR_dom"/>
</dbReference>
<evidence type="ECO:0000256" key="1">
    <source>
        <dbReference type="ARBA" id="ARBA00004167"/>
    </source>
</evidence>
<dbReference type="SMART" id="SM00409">
    <property type="entry name" value="IG"/>
    <property type="match status" value="1"/>
</dbReference>
<dbReference type="Pfam" id="PF07679">
    <property type="entry name" value="I-set"/>
    <property type="match status" value="1"/>
</dbReference>
<dbReference type="InterPro" id="IPR007110">
    <property type="entry name" value="Ig-like_dom"/>
</dbReference>
<evidence type="ECO:0000256" key="14">
    <source>
        <dbReference type="SAM" id="Phobius"/>
    </source>
</evidence>
<comment type="similarity">
    <text evidence="2">Belongs to the interleukin-1 receptor family.</text>
</comment>
<reference evidence="18" key="1">
    <citation type="journal article" date="2017" name="bioRxiv">
        <title>Comparative analysis of the genomes of Stylophora pistillata and Acropora digitifera provides evidence for extensive differences between species of corals.</title>
        <authorList>
            <person name="Voolstra C.R."/>
            <person name="Li Y."/>
            <person name="Liew Y.J."/>
            <person name="Baumgarten S."/>
            <person name="Zoccola D."/>
            <person name="Flot J.-F."/>
            <person name="Tambutte S."/>
            <person name="Allemand D."/>
            <person name="Aranda M."/>
        </authorList>
    </citation>
    <scope>NUCLEOTIDE SEQUENCE [LARGE SCALE GENOMIC DNA]</scope>
</reference>
<dbReference type="InterPro" id="IPR036179">
    <property type="entry name" value="Ig-like_dom_sf"/>
</dbReference>
<evidence type="ECO:0000259" key="15">
    <source>
        <dbReference type="PROSITE" id="PS50104"/>
    </source>
</evidence>
<evidence type="ECO:0000256" key="13">
    <source>
        <dbReference type="ARBA" id="ARBA00023319"/>
    </source>
</evidence>
<dbReference type="InterPro" id="IPR003598">
    <property type="entry name" value="Ig_sub2"/>
</dbReference>
<proteinExistence type="inferred from homology"/>
<evidence type="ECO:0000256" key="8">
    <source>
        <dbReference type="ARBA" id="ARBA00023027"/>
    </source>
</evidence>
<feature type="domain" description="Ig-like" evidence="16">
    <location>
        <begin position="27"/>
        <end position="121"/>
    </location>
</feature>
<keyword evidence="11 17" id="KW-0675">Receptor</keyword>
<evidence type="ECO:0000256" key="9">
    <source>
        <dbReference type="ARBA" id="ARBA00023136"/>
    </source>
</evidence>
<dbReference type="FunFam" id="2.60.40.10:FF:000016">
    <property type="entry name" value="Fibroblast growth factor receptor"/>
    <property type="match status" value="1"/>
</dbReference>
<evidence type="ECO:0000256" key="12">
    <source>
        <dbReference type="ARBA" id="ARBA00023180"/>
    </source>
</evidence>
<dbReference type="GO" id="GO:0005886">
    <property type="term" value="C:plasma membrane"/>
    <property type="evidence" value="ECO:0007669"/>
    <property type="project" value="TreeGrafter"/>
</dbReference>
<evidence type="ECO:0000313" key="17">
    <source>
        <dbReference type="EMBL" id="PFX24337.1"/>
    </source>
</evidence>